<dbReference type="Proteomes" id="UP000245911">
    <property type="component" value="Unassembled WGS sequence"/>
</dbReference>
<feature type="compositionally biased region" description="Low complexity" evidence="1">
    <location>
        <begin position="67"/>
        <end position="88"/>
    </location>
</feature>
<reference evidence="2 3" key="1">
    <citation type="submission" date="2018-04" db="EMBL/GenBank/DDBJ databases">
        <title>Pararhodobacter oceanense sp. nov., isolated from marine intertidal sediment.</title>
        <authorList>
            <person name="Wang X.-L."/>
            <person name="Du Z.-J."/>
        </authorList>
    </citation>
    <scope>NUCLEOTIDE SEQUENCE [LARGE SCALE GENOMIC DNA]</scope>
    <source>
        <strain evidence="2 3">AM505</strain>
    </source>
</reference>
<name>A0A2T8HXY9_9RHOB</name>
<feature type="compositionally biased region" description="Low complexity" evidence="1">
    <location>
        <begin position="107"/>
        <end position="121"/>
    </location>
</feature>
<organism evidence="2 3">
    <name type="scientific">Pararhodobacter oceanensis</name>
    <dbReference type="NCBI Taxonomy" id="2172121"/>
    <lineage>
        <taxon>Bacteria</taxon>
        <taxon>Pseudomonadati</taxon>
        <taxon>Pseudomonadota</taxon>
        <taxon>Alphaproteobacteria</taxon>
        <taxon>Rhodobacterales</taxon>
        <taxon>Paracoccaceae</taxon>
        <taxon>Pararhodobacter</taxon>
    </lineage>
</organism>
<protein>
    <recommendedName>
        <fullName evidence="4">DUF2497 domain-containing protein</fullName>
    </recommendedName>
</protein>
<accession>A0A2T8HXY9</accession>
<dbReference type="AlphaFoldDB" id="A0A2T8HXY9"/>
<feature type="compositionally biased region" description="Low complexity" evidence="1">
    <location>
        <begin position="215"/>
        <end position="228"/>
    </location>
</feature>
<feature type="region of interest" description="Disordered" evidence="1">
    <location>
        <begin position="42"/>
        <end position="296"/>
    </location>
</feature>
<evidence type="ECO:0000256" key="1">
    <source>
        <dbReference type="SAM" id="MobiDB-lite"/>
    </source>
</evidence>
<proteinExistence type="predicted"/>
<evidence type="ECO:0008006" key="4">
    <source>
        <dbReference type="Google" id="ProtNLM"/>
    </source>
</evidence>
<keyword evidence="3" id="KW-1185">Reference proteome</keyword>
<evidence type="ECO:0000313" key="2">
    <source>
        <dbReference type="EMBL" id="PVH30281.1"/>
    </source>
</evidence>
<evidence type="ECO:0000313" key="3">
    <source>
        <dbReference type="Proteomes" id="UP000245911"/>
    </source>
</evidence>
<comment type="caution">
    <text evidence="2">The sequence shown here is derived from an EMBL/GenBank/DDBJ whole genome shotgun (WGS) entry which is preliminary data.</text>
</comment>
<gene>
    <name evidence="2" type="ORF">DDE20_01615</name>
</gene>
<dbReference type="EMBL" id="QDKM01000001">
    <property type="protein sequence ID" value="PVH30281.1"/>
    <property type="molecule type" value="Genomic_DNA"/>
</dbReference>
<feature type="compositionally biased region" description="Low complexity" evidence="1">
    <location>
        <begin position="259"/>
        <end position="281"/>
    </location>
</feature>
<sequence>MTNREIEDVLTSIRRLVAQEGSEPPATGRLILTEAQRINAATAANTDSIEPRDVAAPQAPDHPVRPAAPEAPSAQSTPATPATEFTAAMLRGAPSASSEPALQLGDAAPAPDFVAGAAAADEAGEVSDTTSEDSASGLPVPDFGMLEATIAELEAAVSASGETWEPDTETGEAPRPSNVTDLYGRLTFARGNNAPISLAEDQTPAPQKAPEDAPTGDASTTTDGAAASFTHHSAEAAAPQARGPENAPELDHPSEPEVAPEAPMETDATAADPTATAGAQASTAESEFSAADDDTFVDDPGDTIIDEDTLRVVVAQIVREELHGQLGERVTQQIRKLVRAEIAKALEGRDFL</sequence>